<proteinExistence type="inferred from homology"/>
<accession>A0A073JZ16</accession>
<evidence type="ECO:0000256" key="1">
    <source>
        <dbReference type="ARBA" id="ARBA00004127"/>
    </source>
</evidence>
<dbReference type="PANTHER" id="PTHR20855:SF129">
    <property type="entry name" value="HEMOLYSIN-3 HOMOLOG"/>
    <property type="match status" value="1"/>
</dbReference>
<organism evidence="8 9">
    <name type="scientific">Limosilactobacillus reuteri</name>
    <name type="common">Lactobacillus reuteri</name>
    <dbReference type="NCBI Taxonomy" id="1598"/>
    <lineage>
        <taxon>Bacteria</taxon>
        <taxon>Bacillati</taxon>
        <taxon>Bacillota</taxon>
        <taxon>Bacilli</taxon>
        <taxon>Lactobacillales</taxon>
        <taxon>Lactobacillaceae</taxon>
        <taxon>Limosilactobacillus</taxon>
    </lineage>
</organism>
<keyword evidence="5 7" id="KW-0472">Membrane</keyword>
<evidence type="ECO:0000256" key="3">
    <source>
        <dbReference type="ARBA" id="ARBA00022692"/>
    </source>
</evidence>
<protein>
    <submittedName>
        <fullName evidence="8">Hemolysin III</fullName>
    </submittedName>
</protein>
<reference evidence="8 9" key="1">
    <citation type="submission" date="2014-06" db="EMBL/GenBank/DDBJ databases">
        <title>Genetic determinant of reutericyclin biosynthesis of Lactobacillus reuteri.</title>
        <authorList>
            <person name="Lin X."/>
            <person name="Duar R."/>
            <person name="Walter J."/>
            <person name="Gaenzle M."/>
        </authorList>
    </citation>
    <scope>NUCLEOTIDE SEQUENCE [LARGE SCALE GENOMIC DNA]</scope>
    <source>
        <strain evidence="8 9">LTH2584</strain>
    </source>
</reference>
<evidence type="ECO:0000256" key="7">
    <source>
        <dbReference type="SAM" id="Phobius"/>
    </source>
</evidence>
<dbReference type="Pfam" id="PF03006">
    <property type="entry name" value="HlyIII"/>
    <property type="match status" value="1"/>
</dbReference>
<dbReference type="PATRIC" id="fig|1598.90.peg.2082"/>
<feature type="transmembrane region" description="Helical" evidence="7">
    <location>
        <begin position="21"/>
        <end position="43"/>
    </location>
</feature>
<comment type="subcellular location">
    <subcellularLocation>
        <location evidence="1">Endomembrane system</location>
        <topology evidence="1">Multi-pass membrane protein</topology>
    </subcellularLocation>
</comment>
<feature type="transmembrane region" description="Helical" evidence="7">
    <location>
        <begin position="55"/>
        <end position="76"/>
    </location>
</feature>
<comment type="caution">
    <text evidence="8">The sequence shown here is derived from an EMBL/GenBank/DDBJ whole genome shotgun (WGS) entry which is preliminary data.</text>
</comment>
<dbReference type="GO" id="GO:0140911">
    <property type="term" value="F:pore-forming activity"/>
    <property type="evidence" value="ECO:0007669"/>
    <property type="project" value="InterPro"/>
</dbReference>
<feature type="binding site" evidence="6">
    <location>
        <position position="192"/>
    </location>
    <ligand>
        <name>Zn(2+)</name>
        <dbReference type="ChEBI" id="CHEBI:29105"/>
    </ligand>
</feature>
<dbReference type="NCBIfam" id="TIGR01065">
    <property type="entry name" value="hlyIII"/>
    <property type="match status" value="1"/>
</dbReference>
<name>A0A073JZ16_LIMRT</name>
<evidence type="ECO:0000313" key="9">
    <source>
        <dbReference type="Proteomes" id="UP000027731"/>
    </source>
</evidence>
<evidence type="ECO:0000256" key="2">
    <source>
        <dbReference type="ARBA" id="ARBA00008488"/>
    </source>
</evidence>
<dbReference type="InterPro" id="IPR004254">
    <property type="entry name" value="AdipoR/HlyIII-related"/>
</dbReference>
<feature type="transmembrane region" description="Helical" evidence="7">
    <location>
        <begin position="139"/>
        <end position="159"/>
    </location>
</feature>
<keyword evidence="6" id="KW-0862">Zinc</keyword>
<keyword evidence="4 7" id="KW-1133">Transmembrane helix</keyword>
<dbReference type="GO" id="GO:0046872">
    <property type="term" value="F:metal ion binding"/>
    <property type="evidence" value="ECO:0007669"/>
    <property type="project" value="UniProtKB-KW"/>
</dbReference>
<gene>
    <name evidence="8" type="ORF">LR3_09705</name>
</gene>
<feature type="transmembrane region" description="Helical" evidence="7">
    <location>
        <begin position="165"/>
        <end position="184"/>
    </location>
</feature>
<evidence type="ECO:0000256" key="6">
    <source>
        <dbReference type="PIRSR" id="PIRSR604254-1"/>
    </source>
</evidence>
<feature type="transmembrane region" description="Helical" evidence="7">
    <location>
        <begin position="112"/>
        <end position="132"/>
    </location>
</feature>
<comment type="similarity">
    <text evidence="2">Belongs to the UPF0073 (Hly-III) family.</text>
</comment>
<dbReference type="AlphaFoldDB" id="A0A073JZ16"/>
<feature type="binding site" evidence="6">
    <location>
        <position position="196"/>
    </location>
    <ligand>
        <name>Zn(2+)</name>
        <dbReference type="ChEBI" id="CHEBI:29105"/>
    </ligand>
</feature>
<sequence length="214" mass="24085">MDTQKETRDRRTLLIEIGNAVTHGIGAGLSIAGLILLIIRAVHTGSPMRIVTFTIYGSALILFYLSSTLFHALIFTRAKRVFQILDHSMIFVLIAATYTPYCLVSIRGWLGWTIFGVIWGLSVTGIVYKCIWLKHKSKYSTIIYILMGWLCLVAFMPLWRALGPVGFGLLLLGGLSFTLGALFYSRPTAYTHLIWHIFVLIGTILMYFSILLYV</sequence>
<dbReference type="EMBL" id="JOSX01000023">
    <property type="protein sequence ID" value="KEK13884.1"/>
    <property type="molecule type" value="Genomic_DNA"/>
</dbReference>
<dbReference type="PANTHER" id="PTHR20855">
    <property type="entry name" value="ADIPOR/PROGESTIN RECEPTOR-RELATED"/>
    <property type="match status" value="1"/>
</dbReference>
<evidence type="ECO:0000256" key="4">
    <source>
        <dbReference type="ARBA" id="ARBA00022989"/>
    </source>
</evidence>
<evidence type="ECO:0000313" key="8">
    <source>
        <dbReference type="EMBL" id="KEK13884.1"/>
    </source>
</evidence>
<dbReference type="GO" id="GO:0016020">
    <property type="term" value="C:membrane"/>
    <property type="evidence" value="ECO:0007669"/>
    <property type="project" value="InterPro"/>
</dbReference>
<feature type="transmembrane region" description="Helical" evidence="7">
    <location>
        <begin position="193"/>
        <end position="213"/>
    </location>
</feature>
<feature type="transmembrane region" description="Helical" evidence="7">
    <location>
        <begin position="88"/>
        <end position="106"/>
    </location>
</feature>
<keyword evidence="6" id="KW-0479">Metal-binding</keyword>
<feature type="binding site" evidence="6">
    <location>
        <position position="71"/>
    </location>
    <ligand>
        <name>Zn(2+)</name>
        <dbReference type="ChEBI" id="CHEBI:29105"/>
    </ligand>
</feature>
<dbReference type="GO" id="GO:0012505">
    <property type="term" value="C:endomembrane system"/>
    <property type="evidence" value="ECO:0007669"/>
    <property type="project" value="UniProtKB-SubCell"/>
</dbReference>
<keyword evidence="3 7" id="KW-0812">Transmembrane</keyword>
<dbReference type="InterPro" id="IPR005744">
    <property type="entry name" value="Hy-lIII"/>
</dbReference>
<evidence type="ECO:0000256" key="5">
    <source>
        <dbReference type="ARBA" id="ARBA00023136"/>
    </source>
</evidence>
<dbReference type="Proteomes" id="UP000027731">
    <property type="component" value="Unassembled WGS sequence"/>
</dbReference>